<evidence type="ECO:0000256" key="2">
    <source>
        <dbReference type="ARBA" id="ARBA00022630"/>
    </source>
</evidence>
<sequence>MRNLPLPFALLLQSTYGLTAYSDVCSQIATSISVPSAVHYSGNDNFKKLSEHWATTSNQVPVCVVEPHSTDDVGKILQIVGKTRTPFAVMGGGHALSPYLSSTEGVHISTSAFKSIEYDERTETVTFGAGLKWDELYVALEKHGVNVPGGRIPGVGVGGFILGGGYSLHTNQVGLTIDNVEAFELVKPNGEVVEVTHESDPDLFFALKGGGNNFGIVTKFTLKTFRQGQVWGGSITYANSGVFAAVNAATAKFAAEVADPKAVILSYTTLFQGTVSCSSIPHPSENAIHTPQALLQVQLFYDAPEPPAGIFDEFLNISSVGSAVTSQSFSTMISAITSTRDLAGLRAHSLGVSVPAYSLKFMNVLAEQVLSTGPDLTNKSVIFMALVSEPFLPTILSHNPHTTAYPFTRDTMYTPFTLFTAWTDPDQDDPIKNEVEGIREVLLKTLLEEGYEDVSTSPLYPNYSAWDAPLERIYGKSLPRLQQVKRRVDPEDVMGLAGGFKVSPKAAIRDEL</sequence>
<dbReference type="Proteomes" id="UP000298030">
    <property type="component" value="Unassembled WGS sequence"/>
</dbReference>
<organism evidence="7 8">
    <name type="scientific">Coprinellus micaceus</name>
    <name type="common">Glistening ink-cap mushroom</name>
    <name type="synonym">Coprinus micaceus</name>
    <dbReference type="NCBI Taxonomy" id="71717"/>
    <lineage>
        <taxon>Eukaryota</taxon>
        <taxon>Fungi</taxon>
        <taxon>Dikarya</taxon>
        <taxon>Basidiomycota</taxon>
        <taxon>Agaricomycotina</taxon>
        <taxon>Agaricomycetes</taxon>
        <taxon>Agaricomycetidae</taxon>
        <taxon>Agaricales</taxon>
        <taxon>Agaricineae</taxon>
        <taxon>Psathyrellaceae</taxon>
        <taxon>Coprinellus</taxon>
    </lineage>
</organism>
<accession>A0A4Y7SMR5</accession>
<comment type="caution">
    <text evidence="7">The sequence shown here is derived from an EMBL/GenBank/DDBJ whole genome shotgun (WGS) entry which is preliminary data.</text>
</comment>
<name>A0A4Y7SMR5_COPMI</name>
<evidence type="ECO:0000256" key="1">
    <source>
        <dbReference type="ARBA" id="ARBA00005466"/>
    </source>
</evidence>
<dbReference type="GO" id="GO:0016491">
    <property type="term" value="F:oxidoreductase activity"/>
    <property type="evidence" value="ECO:0007669"/>
    <property type="project" value="UniProtKB-KW"/>
</dbReference>
<comment type="similarity">
    <text evidence="1">Belongs to the oxygen-dependent FAD-linked oxidoreductase family.</text>
</comment>
<dbReference type="SUPFAM" id="SSF56176">
    <property type="entry name" value="FAD-binding/transporter-associated domain-like"/>
    <property type="match status" value="1"/>
</dbReference>
<gene>
    <name evidence="7" type="ORF">FA13DRAFT_1740366</name>
</gene>
<dbReference type="InterPro" id="IPR050416">
    <property type="entry name" value="FAD-linked_Oxidoreductase"/>
</dbReference>
<dbReference type="PANTHER" id="PTHR42973">
    <property type="entry name" value="BINDING OXIDOREDUCTASE, PUTATIVE (AFU_ORTHOLOGUE AFUA_1G17690)-RELATED"/>
    <property type="match status" value="1"/>
</dbReference>
<keyword evidence="5" id="KW-0732">Signal</keyword>
<keyword evidence="4" id="KW-0560">Oxidoreductase</keyword>
<protein>
    <submittedName>
        <fullName evidence="7">FAD dependent oxidoreductase</fullName>
    </submittedName>
</protein>
<dbReference type="AlphaFoldDB" id="A0A4Y7SMR5"/>
<dbReference type="InterPro" id="IPR012951">
    <property type="entry name" value="BBE"/>
</dbReference>
<evidence type="ECO:0000256" key="3">
    <source>
        <dbReference type="ARBA" id="ARBA00022827"/>
    </source>
</evidence>
<reference evidence="7 8" key="1">
    <citation type="journal article" date="2019" name="Nat. Ecol. Evol.">
        <title>Megaphylogeny resolves global patterns of mushroom evolution.</title>
        <authorList>
            <person name="Varga T."/>
            <person name="Krizsan K."/>
            <person name="Foldi C."/>
            <person name="Dima B."/>
            <person name="Sanchez-Garcia M."/>
            <person name="Sanchez-Ramirez S."/>
            <person name="Szollosi G.J."/>
            <person name="Szarkandi J.G."/>
            <person name="Papp V."/>
            <person name="Albert L."/>
            <person name="Andreopoulos W."/>
            <person name="Angelini C."/>
            <person name="Antonin V."/>
            <person name="Barry K.W."/>
            <person name="Bougher N.L."/>
            <person name="Buchanan P."/>
            <person name="Buyck B."/>
            <person name="Bense V."/>
            <person name="Catcheside P."/>
            <person name="Chovatia M."/>
            <person name="Cooper J."/>
            <person name="Damon W."/>
            <person name="Desjardin D."/>
            <person name="Finy P."/>
            <person name="Geml J."/>
            <person name="Haridas S."/>
            <person name="Hughes K."/>
            <person name="Justo A."/>
            <person name="Karasinski D."/>
            <person name="Kautmanova I."/>
            <person name="Kiss B."/>
            <person name="Kocsube S."/>
            <person name="Kotiranta H."/>
            <person name="LaButti K.M."/>
            <person name="Lechner B.E."/>
            <person name="Liimatainen K."/>
            <person name="Lipzen A."/>
            <person name="Lukacs Z."/>
            <person name="Mihaltcheva S."/>
            <person name="Morgado L.N."/>
            <person name="Niskanen T."/>
            <person name="Noordeloos M.E."/>
            <person name="Ohm R.A."/>
            <person name="Ortiz-Santana B."/>
            <person name="Ovrebo C."/>
            <person name="Racz N."/>
            <person name="Riley R."/>
            <person name="Savchenko A."/>
            <person name="Shiryaev A."/>
            <person name="Soop K."/>
            <person name="Spirin V."/>
            <person name="Szebenyi C."/>
            <person name="Tomsovsky M."/>
            <person name="Tulloss R.E."/>
            <person name="Uehling J."/>
            <person name="Grigoriev I.V."/>
            <person name="Vagvolgyi C."/>
            <person name="Papp T."/>
            <person name="Martin F.M."/>
            <person name="Miettinen O."/>
            <person name="Hibbett D.S."/>
            <person name="Nagy L.G."/>
        </authorList>
    </citation>
    <scope>NUCLEOTIDE SEQUENCE [LARGE SCALE GENOMIC DNA]</scope>
    <source>
        <strain evidence="7 8">FP101781</strain>
    </source>
</reference>
<dbReference type="Gene3D" id="3.40.462.20">
    <property type="match status" value="1"/>
</dbReference>
<evidence type="ECO:0000256" key="5">
    <source>
        <dbReference type="SAM" id="SignalP"/>
    </source>
</evidence>
<dbReference type="PROSITE" id="PS51387">
    <property type="entry name" value="FAD_PCMH"/>
    <property type="match status" value="1"/>
</dbReference>
<dbReference type="PANTHER" id="PTHR42973:SF13">
    <property type="entry name" value="FAD-BINDING PCMH-TYPE DOMAIN-CONTAINING PROTEIN"/>
    <property type="match status" value="1"/>
</dbReference>
<dbReference type="InterPro" id="IPR016166">
    <property type="entry name" value="FAD-bd_PCMH"/>
</dbReference>
<proteinExistence type="inferred from homology"/>
<dbReference type="STRING" id="71717.A0A4Y7SMR5"/>
<dbReference type="EMBL" id="QPFP01000082">
    <property type="protein sequence ID" value="TEB23062.1"/>
    <property type="molecule type" value="Genomic_DNA"/>
</dbReference>
<dbReference type="InterPro" id="IPR036318">
    <property type="entry name" value="FAD-bd_PCMH-like_sf"/>
</dbReference>
<keyword evidence="3" id="KW-0274">FAD</keyword>
<dbReference type="InterPro" id="IPR006094">
    <property type="entry name" value="Oxid_FAD_bind_N"/>
</dbReference>
<evidence type="ECO:0000313" key="8">
    <source>
        <dbReference type="Proteomes" id="UP000298030"/>
    </source>
</evidence>
<dbReference type="Pfam" id="PF08031">
    <property type="entry name" value="BBE"/>
    <property type="match status" value="1"/>
</dbReference>
<feature type="signal peptide" evidence="5">
    <location>
        <begin position="1"/>
        <end position="20"/>
    </location>
</feature>
<keyword evidence="8" id="KW-1185">Reference proteome</keyword>
<feature type="domain" description="FAD-binding PCMH-type" evidence="6">
    <location>
        <begin position="57"/>
        <end position="227"/>
    </location>
</feature>
<dbReference type="InterPro" id="IPR016169">
    <property type="entry name" value="FAD-bd_PCMH_sub2"/>
</dbReference>
<evidence type="ECO:0000313" key="7">
    <source>
        <dbReference type="EMBL" id="TEB23062.1"/>
    </source>
</evidence>
<keyword evidence="2" id="KW-0285">Flavoprotein</keyword>
<dbReference type="GO" id="GO:0071949">
    <property type="term" value="F:FAD binding"/>
    <property type="evidence" value="ECO:0007669"/>
    <property type="project" value="InterPro"/>
</dbReference>
<feature type="chain" id="PRO_5021261865" evidence="5">
    <location>
        <begin position="21"/>
        <end position="512"/>
    </location>
</feature>
<dbReference type="OrthoDB" id="2151789at2759"/>
<evidence type="ECO:0000256" key="4">
    <source>
        <dbReference type="ARBA" id="ARBA00023002"/>
    </source>
</evidence>
<dbReference type="Gene3D" id="3.30.465.10">
    <property type="match status" value="1"/>
</dbReference>
<dbReference type="Pfam" id="PF01565">
    <property type="entry name" value="FAD_binding_4"/>
    <property type="match status" value="1"/>
</dbReference>
<evidence type="ECO:0000259" key="6">
    <source>
        <dbReference type="PROSITE" id="PS51387"/>
    </source>
</evidence>